<evidence type="ECO:0000256" key="2">
    <source>
        <dbReference type="ARBA" id="ARBA00022603"/>
    </source>
</evidence>
<dbReference type="AlphaFoldDB" id="A0A1G2EEW7"/>
<evidence type="ECO:0000256" key="5">
    <source>
        <dbReference type="ARBA" id="ARBA00037569"/>
    </source>
</evidence>
<sequence>MYRKDNQDEFYTRLAQKQGYPARSVYKLKELDEKYRLIRKGDRVLDLGCAPGSWLLYLAQKVGAKGQILGFDTEDVKIPPSANIVFIKKSVFDMTEADLKNKFNVVVSDLSPKTSGIKFMDAGRSLEMAEKAFEIAEKVLRPGGNFVCKIFKNELSDEFFGQMKNYFDFAQRFKPKAVIKKSKELYMIGKGFRI</sequence>
<keyword evidence="4 11" id="KW-0949">S-adenosyl-L-methionine</keyword>
<evidence type="ECO:0000259" key="13">
    <source>
        <dbReference type="Pfam" id="PF01728"/>
    </source>
</evidence>
<comment type="subcellular location">
    <subcellularLocation>
        <location evidence="11">Cytoplasm</location>
    </subcellularLocation>
</comment>
<keyword evidence="11" id="KW-0963">Cytoplasm</keyword>
<dbReference type="GO" id="GO:0005737">
    <property type="term" value="C:cytoplasm"/>
    <property type="evidence" value="ECO:0007669"/>
    <property type="project" value="UniProtKB-SubCell"/>
</dbReference>
<dbReference type="EC" id="2.1.1.166" evidence="6 11"/>
<dbReference type="InterPro" id="IPR015507">
    <property type="entry name" value="rRNA-MeTfrase_E"/>
</dbReference>
<evidence type="ECO:0000256" key="3">
    <source>
        <dbReference type="ARBA" id="ARBA00022679"/>
    </source>
</evidence>
<evidence type="ECO:0000313" key="14">
    <source>
        <dbReference type="EMBL" id="OGZ24327.1"/>
    </source>
</evidence>
<feature type="domain" description="Ribosomal RNA methyltransferase FtsJ" evidence="13">
    <location>
        <begin position="20"/>
        <end position="192"/>
    </location>
</feature>
<comment type="catalytic activity">
    <reaction evidence="10 11">
        <text>uridine(2552) in 23S rRNA + S-adenosyl-L-methionine = 2'-O-methyluridine(2552) in 23S rRNA + S-adenosyl-L-homocysteine + H(+)</text>
        <dbReference type="Rhea" id="RHEA:42720"/>
        <dbReference type="Rhea" id="RHEA-COMP:10202"/>
        <dbReference type="Rhea" id="RHEA-COMP:10203"/>
        <dbReference type="ChEBI" id="CHEBI:15378"/>
        <dbReference type="ChEBI" id="CHEBI:57856"/>
        <dbReference type="ChEBI" id="CHEBI:59789"/>
        <dbReference type="ChEBI" id="CHEBI:65315"/>
        <dbReference type="ChEBI" id="CHEBI:74478"/>
        <dbReference type="EC" id="2.1.1.166"/>
    </reaction>
</comment>
<feature type="binding site" evidence="11">
    <location>
        <position position="93"/>
    </location>
    <ligand>
        <name>S-adenosyl-L-methionine</name>
        <dbReference type="ChEBI" id="CHEBI:59789"/>
    </ligand>
</feature>
<dbReference type="STRING" id="1801672.A2896_01690"/>
<evidence type="ECO:0000256" key="8">
    <source>
        <dbReference type="ARBA" id="ARBA00041995"/>
    </source>
</evidence>
<dbReference type="EMBL" id="MHMH01000013">
    <property type="protein sequence ID" value="OGZ24327.1"/>
    <property type="molecule type" value="Genomic_DNA"/>
</dbReference>
<comment type="caution">
    <text evidence="14">The sequence shown here is derived from an EMBL/GenBank/DDBJ whole genome shotgun (WGS) entry which is preliminary data.</text>
</comment>
<evidence type="ECO:0000256" key="6">
    <source>
        <dbReference type="ARBA" id="ARBA00038861"/>
    </source>
</evidence>
<accession>A0A1G2EEW7</accession>
<reference evidence="14 15" key="1">
    <citation type="journal article" date="2016" name="Nat. Commun.">
        <title>Thousands of microbial genomes shed light on interconnected biogeochemical processes in an aquifer system.</title>
        <authorList>
            <person name="Anantharaman K."/>
            <person name="Brown C.T."/>
            <person name="Hug L.A."/>
            <person name="Sharon I."/>
            <person name="Castelle C.J."/>
            <person name="Probst A.J."/>
            <person name="Thomas B.C."/>
            <person name="Singh A."/>
            <person name="Wilkins M.J."/>
            <person name="Karaoz U."/>
            <person name="Brodie E.L."/>
            <person name="Williams K.H."/>
            <person name="Hubbard S.S."/>
            <person name="Banfield J.F."/>
        </authorList>
    </citation>
    <scope>NUCLEOTIDE SEQUENCE [LARGE SCALE GENOMIC DNA]</scope>
</reference>
<comment type="similarity">
    <text evidence="11">Belongs to the class I-like SAM-binding methyltransferase superfamily. RNA methyltransferase RlmE family.</text>
</comment>
<comment type="function">
    <text evidence="5 11">Specifically methylates the uridine in position 2552 of 23S rRNA at the 2'-O position of the ribose in the fully assembled 50S ribosomal subunit.</text>
</comment>
<dbReference type="HAMAP" id="MF_01547">
    <property type="entry name" value="RNA_methyltr_E"/>
    <property type="match status" value="1"/>
</dbReference>
<dbReference type="InterPro" id="IPR002877">
    <property type="entry name" value="RNA_MeTrfase_FtsJ_dom"/>
</dbReference>
<evidence type="ECO:0000256" key="1">
    <source>
        <dbReference type="ARBA" id="ARBA00022552"/>
    </source>
</evidence>
<dbReference type="InterPro" id="IPR050082">
    <property type="entry name" value="RNA_methyltr_RlmE"/>
</dbReference>
<dbReference type="Gene3D" id="3.40.50.150">
    <property type="entry name" value="Vaccinia Virus protein VP39"/>
    <property type="match status" value="1"/>
</dbReference>
<dbReference type="PIRSF" id="PIRSF005461">
    <property type="entry name" value="23S_rRNA_mtase"/>
    <property type="match status" value="1"/>
</dbReference>
<feature type="binding site" evidence="11">
    <location>
        <position position="52"/>
    </location>
    <ligand>
        <name>S-adenosyl-L-methionine</name>
        <dbReference type="ChEBI" id="CHEBI:59789"/>
    </ligand>
</feature>
<dbReference type="Proteomes" id="UP000178647">
    <property type="component" value="Unassembled WGS sequence"/>
</dbReference>
<feature type="binding site" evidence="11">
    <location>
        <position position="54"/>
    </location>
    <ligand>
        <name>S-adenosyl-L-methionine</name>
        <dbReference type="ChEBI" id="CHEBI:59789"/>
    </ligand>
</feature>
<dbReference type="PANTHER" id="PTHR10920:SF18">
    <property type="entry name" value="RRNA METHYLTRANSFERASE 2, MITOCHONDRIAL"/>
    <property type="match status" value="1"/>
</dbReference>
<feature type="binding site" evidence="11">
    <location>
        <position position="72"/>
    </location>
    <ligand>
        <name>S-adenosyl-L-methionine</name>
        <dbReference type="ChEBI" id="CHEBI:59789"/>
    </ligand>
</feature>
<evidence type="ECO:0000313" key="15">
    <source>
        <dbReference type="Proteomes" id="UP000178647"/>
    </source>
</evidence>
<protein>
    <recommendedName>
        <fullName evidence="7 11">Ribosomal RNA large subunit methyltransferase E</fullName>
        <ecNumber evidence="6 11">2.1.1.166</ecNumber>
    </recommendedName>
    <alternativeName>
        <fullName evidence="9 11">23S rRNA Um2552 methyltransferase</fullName>
    </alternativeName>
    <alternativeName>
        <fullName evidence="8 11">rRNA (uridine-2'-O-)-methyltransferase</fullName>
    </alternativeName>
</protein>
<feature type="binding site" evidence="11">
    <location>
        <position position="109"/>
    </location>
    <ligand>
        <name>S-adenosyl-L-methionine</name>
        <dbReference type="ChEBI" id="CHEBI:59789"/>
    </ligand>
</feature>
<dbReference type="SUPFAM" id="SSF53335">
    <property type="entry name" value="S-adenosyl-L-methionine-dependent methyltransferases"/>
    <property type="match status" value="1"/>
</dbReference>
<evidence type="ECO:0000256" key="12">
    <source>
        <dbReference type="PIRSR" id="PIRSR005461-1"/>
    </source>
</evidence>
<organism evidence="14 15">
    <name type="scientific">Candidatus Nealsonbacteria bacterium RIFCSPLOWO2_01_FULL_43_32</name>
    <dbReference type="NCBI Taxonomy" id="1801672"/>
    <lineage>
        <taxon>Bacteria</taxon>
        <taxon>Candidatus Nealsoniibacteriota</taxon>
    </lineage>
</organism>
<evidence type="ECO:0000256" key="4">
    <source>
        <dbReference type="ARBA" id="ARBA00022691"/>
    </source>
</evidence>
<keyword evidence="2 11" id="KW-0489">Methyltransferase</keyword>
<dbReference type="InterPro" id="IPR029063">
    <property type="entry name" value="SAM-dependent_MTases_sf"/>
</dbReference>
<proteinExistence type="inferred from homology"/>
<gene>
    <name evidence="11" type="primary">rlmE</name>
    <name evidence="11" type="synonym">ftsJ</name>
    <name evidence="11" type="synonym">rrmJ</name>
    <name evidence="14" type="ORF">A2896_01690</name>
</gene>
<evidence type="ECO:0000256" key="11">
    <source>
        <dbReference type="HAMAP-Rule" id="MF_01547"/>
    </source>
</evidence>
<evidence type="ECO:0000256" key="7">
    <source>
        <dbReference type="ARBA" id="ARBA00041129"/>
    </source>
</evidence>
<dbReference type="Pfam" id="PF01728">
    <property type="entry name" value="FtsJ"/>
    <property type="match status" value="1"/>
</dbReference>
<keyword evidence="1 11" id="KW-0698">rRNA processing</keyword>
<evidence type="ECO:0000256" key="10">
    <source>
        <dbReference type="ARBA" id="ARBA00048970"/>
    </source>
</evidence>
<keyword evidence="3 11" id="KW-0808">Transferase</keyword>
<dbReference type="GO" id="GO:0008650">
    <property type="term" value="F:rRNA (uridine-2'-O-)-methyltransferase activity"/>
    <property type="evidence" value="ECO:0007669"/>
    <property type="project" value="UniProtKB-UniRule"/>
</dbReference>
<evidence type="ECO:0000256" key="9">
    <source>
        <dbReference type="ARBA" id="ARBA00042745"/>
    </source>
</evidence>
<name>A0A1G2EEW7_9BACT</name>
<feature type="active site" description="Proton acceptor" evidence="11 12">
    <location>
        <position position="149"/>
    </location>
</feature>
<dbReference type="PANTHER" id="PTHR10920">
    <property type="entry name" value="RIBOSOMAL RNA METHYLTRANSFERASE"/>
    <property type="match status" value="1"/>
</dbReference>